<sequence length="113" mass="13257">MSGTPKYPFKGTQCYERIDHRHVELMELFFLFTRVFLFECWRTTPIWKDLEKLCGSVLGPLLFVVYVKDLSGQLCSPSLMYADVIKIWRAIYGADDRKTLQVDLNNLDQWADT</sequence>
<protein>
    <submittedName>
        <fullName evidence="1 3">Uncharacterized protein</fullName>
    </submittedName>
</protein>
<dbReference type="EMBL" id="UZAN01054106">
    <property type="protein sequence ID" value="VDP90289.1"/>
    <property type="molecule type" value="Genomic_DNA"/>
</dbReference>
<evidence type="ECO:0000313" key="3">
    <source>
        <dbReference type="WBParaSite" id="ECPE_0001305501-mRNA-1"/>
    </source>
</evidence>
<gene>
    <name evidence="1" type="ORF">ECPE_LOCUS13017</name>
</gene>
<evidence type="ECO:0000313" key="1">
    <source>
        <dbReference type="EMBL" id="VDP90289.1"/>
    </source>
</evidence>
<dbReference type="AlphaFoldDB" id="A0A183B1D2"/>
<organism evidence="3">
    <name type="scientific">Echinostoma caproni</name>
    <dbReference type="NCBI Taxonomy" id="27848"/>
    <lineage>
        <taxon>Eukaryota</taxon>
        <taxon>Metazoa</taxon>
        <taxon>Spiralia</taxon>
        <taxon>Lophotrochozoa</taxon>
        <taxon>Platyhelminthes</taxon>
        <taxon>Trematoda</taxon>
        <taxon>Digenea</taxon>
        <taxon>Plagiorchiida</taxon>
        <taxon>Echinostomata</taxon>
        <taxon>Echinostomatoidea</taxon>
        <taxon>Echinostomatidae</taxon>
        <taxon>Echinostoma</taxon>
    </lineage>
</organism>
<accession>A0A183B1D2</accession>
<proteinExistence type="predicted"/>
<evidence type="ECO:0000313" key="2">
    <source>
        <dbReference type="Proteomes" id="UP000272942"/>
    </source>
</evidence>
<reference evidence="3" key="1">
    <citation type="submission" date="2016-06" db="UniProtKB">
        <authorList>
            <consortium name="WormBaseParasite"/>
        </authorList>
    </citation>
    <scope>IDENTIFICATION</scope>
</reference>
<dbReference type="WBParaSite" id="ECPE_0001305501-mRNA-1">
    <property type="protein sequence ID" value="ECPE_0001305501-mRNA-1"/>
    <property type="gene ID" value="ECPE_0001305501"/>
</dbReference>
<reference evidence="1 2" key="2">
    <citation type="submission" date="2018-11" db="EMBL/GenBank/DDBJ databases">
        <authorList>
            <consortium name="Pathogen Informatics"/>
        </authorList>
    </citation>
    <scope>NUCLEOTIDE SEQUENCE [LARGE SCALE GENOMIC DNA]</scope>
    <source>
        <strain evidence="1 2">Egypt</strain>
    </source>
</reference>
<name>A0A183B1D2_9TREM</name>
<dbReference type="OrthoDB" id="6147158at2759"/>
<dbReference type="Proteomes" id="UP000272942">
    <property type="component" value="Unassembled WGS sequence"/>
</dbReference>
<keyword evidence="2" id="KW-1185">Reference proteome</keyword>